<name>I3EK00_NEMP3</name>
<keyword evidence="1" id="KW-0812">Transmembrane</keyword>
<keyword evidence="1" id="KW-0472">Membrane</keyword>
<evidence type="ECO:0000313" key="3">
    <source>
        <dbReference type="Proteomes" id="UP000002872"/>
    </source>
</evidence>
<reference evidence="2" key="1">
    <citation type="submission" date="2011-01" db="EMBL/GenBank/DDBJ databases">
        <title>The Genome Sequence of Nematocida parisii strain ERTm3.</title>
        <authorList>
            <consortium name="The Broad Institute Genome Sequencing Platform"/>
            <consortium name="The Broad Institute Genome Sequencing Center for Infectious Disease"/>
            <person name="Cuomo C."/>
            <person name="Troemel E."/>
            <person name="Young S.K."/>
            <person name="Zeng Q."/>
            <person name="Gargeya S."/>
            <person name="Fitzgerald M."/>
            <person name="Haas B."/>
            <person name="Abouelleil A."/>
            <person name="Alvarado L."/>
            <person name="Arachchi H.M."/>
            <person name="Berlin A."/>
            <person name="Chapman S.B."/>
            <person name="Gearin G."/>
            <person name="Goldberg J."/>
            <person name="Griggs A."/>
            <person name="Gujja S."/>
            <person name="Hansen M."/>
            <person name="Heiman D."/>
            <person name="Howarth C."/>
            <person name="Larimer J."/>
            <person name="Lui A."/>
            <person name="MacDonald P.J.P."/>
            <person name="McCowen C."/>
            <person name="Montmayeur A."/>
            <person name="Murphy C."/>
            <person name="Neiman D."/>
            <person name="Pearson M."/>
            <person name="Priest M."/>
            <person name="Roberts A."/>
            <person name="Saif S."/>
            <person name="Shea T."/>
            <person name="Sisk P."/>
            <person name="Stolte C."/>
            <person name="Sykes S."/>
            <person name="Wortman J."/>
            <person name="Nusbaum C."/>
            <person name="Birren B."/>
        </authorList>
    </citation>
    <scope>NUCLEOTIDE SEQUENCE</scope>
    <source>
        <strain evidence="2">ERTm3</strain>
    </source>
</reference>
<dbReference type="HOGENOM" id="CLU_1012258_0_0_1"/>
<dbReference type="AlphaFoldDB" id="I3EK00"/>
<dbReference type="OrthoDB" id="10337104at2759"/>
<evidence type="ECO:0000313" key="2">
    <source>
        <dbReference type="EMBL" id="EIJ89547.1"/>
    </source>
</evidence>
<dbReference type="EMBL" id="GL870876">
    <property type="protein sequence ID" value="EIJ89547.1"/>
    <property type="molecule type" value="Genomic_DNA"/>
</dbReference>
<dbReference type="InParanoid" id="I3EK00"/>
<evidence type="ECO:0000256" key="1">
    <source>
        <dbReference type="SAM" id="Phobius"/>
    </source>
</evidence>
<protein>
    <submittedName>
        <fullName evidence="2">Uncharacterized protein</fullName>
    </submittedName>
</protein>
<keyword evidence="3" id="KW-1185">Reference proteome</keyword>
<keyword evidence="1" id="KW-1133">Transmembrane helix</keyword>
<accession>I3EK00</accession>
<proteinExistence type="predicted"/>
<feature type="transmembrane region" description="Helical" evidence="1">
    <location>
        <begin position="239"/>
        <end position="265"/>
    </location>
</feature>
<dbReference type="Proteomes" id="UP000002872">
    <property type="component" value="Unassembled WGS sequence"/>
</dbReference>
<sequence>MCNNYEKEGNGPVFNRIVIPIEIKEYKPTLTEYRSQTMALFKHLASTPVHPWSAFENQLEEHYKELYNLELSIDCEWNQLLSADNDIRRNEFYYLVQEIISVKKYLDHCKNFNISIGVVSPSHIVTKLNDLLTPLSTNNEKFEIVNDSSNKTDFILYIVKTPPDSTESTPAVCEIARDENSVSNDQPNDVPSSSSCSMNIQNSNTSLKKDACTGCRNLCGRALHIITHPFSNIECKGRLLCAVNIVCSIIFGLLGIFILVKYILWAIHVFENESN</sequence>
<organism evidence="2 3">
    <name type="scientific">Nematocida parisii (strain ERTm3)</name>
    <name type="common">Nematode killer fungus</name>
    <dbReference type="NCBI Taxonomy" id="935791"/>
    <lineage>
        <taxon>Eukaryota</taxon>
        <taxon>Fungi</taxon>
        <taxon>Fungi incertae sedis</taxon>
        <taxon>Microsporidia</taxon>
        <taxon>Nematocida</taxon>
    </lineage>
</organism>
<gene>
    <name evidence="2" type="ORF">NEQG_00317</name>
</gene>
<dbReference type="VEuPathDB" id="MicrosporidiaDB:NEQG_00317"/>